<dbReference type="Pfam" id="PF00126">
    <property type="entry name" value="HTH_1"/>
    <property type="match status" value="1"/>
</dbReference>
<dbReference type="RefSeq" id="WP_252951480.1">
    <property type="nucleotide sequence ID" value="NZ_JAFIRR010000009.1"/>
</dbReference>
<dbReference type="Gene3D" id="3.40.190.10">
    <property type="entry name" value="Periplasmic binding protein-like II"/>
    <property type="match status" value="2"/>
</dbReference>
<sequence>MNLRDLRYLLAVAEHRHFGRAAEACHVSQPTLSAQLRKLEEELGVAFFERGARSVTLTAAGRALLPHAEAAVAAADALAGGAQAMADPLAGTLRLGIIPTLAPFLLPPFMPQLRAELPRLALEPWEDLTEALLDRLRHHAVDAAVIATAPPPGELEAVPLAMEPFLAALPPGHVLVGKGPVPEASLGAELLVLADGHCLSDQAIAACGRQGAAQGTGQGFRAVSLATLMNLVAAGFGATLLPALAAGAARQQGLVLRPLAGGTARELRLVFRAATPRRPALLALAGVLRAVLFQAGLRPAGEG</sequence>
<evidence type="ECO:0000259" key="6">
    <source>
        <dbReference type="PROSITE" id="PS50931"/>
    </source>
</evidence>
<dbReference type="PROSITE" id="PS50931">
    <property type="entry name" value="HTH_LYSR"/>
    <property type="match status" value="1"/>
</dbReference>
<evidence type="ECO:0000256" key="1">
    <source>
        <dbReference type="ARBA" id="ARBA00009437"/>
    </source>
</evidence>
<dbReference type="SUPFAM" id="SSF46785">
    <property type="entry name" value="Winged helix' DNA-binding domain"/>
    <property type="match status" value="1"/>
</dbReference>
<keyword evidence="4" id="KW-0010">Activator</keyword>
<evidence type="ECO:0000313" key="8">
    <source>
        <dbReference type="Proteomes" id="UP001523392"/>
    </source>
</evidence>
<keyword evidence="5" id="KW-0804">Transcription</keyword>
<dbReference type="Proteomes" id="UP001523392">
    <property type="component" value="Unassembled WGS sequence"/>
</dbReference>
<dbReference type="Pfam" id="PF03466">
    <property type="entry name" value="LysR_substrate"/>
    <property type="match status" value="1"/>
</dbReference>
<organism evidence="7 8">
    <name type="scientific">Siccirubricoccus soli</name>
    <dbReference type="NCBI Taxonomy" id="2899147"/>
    <lineage>
        <taxon>Bacteria</taxon>
        <taxon>Pseudomonadati</taxon>
        <taxon>Pseudomonadota</taxon>
        <taxon>Alphaproteobacteria</taxon>
        <taxon>Acetobacterales</taxon>
        <taxon>Roseomonadaceae</taxon>
        <taxon>Siccirubricoccus</taxon>
    </lineage>
</organism>
<comment type="caution">
    <text evidence="7">The sequence shown here is derived from an EMBL/GenBank/DDBJ whole genome shotgun (WGS) entry which is preliminary data.</text>
</comment>
<keyword evidence="2" id="KW-0805">Transcription regulation</keyword>
<dbReference type="InterPro" id="IPR036390">
    <property type="entry name" value="WH_DNA-bd_sf"/>
</dbReference>
<dbReference type="InterPro" id="IPR005119">
    <property type="entry name" value="LysR_subst-bd"/>
</dbReference>
<evidence type="ECO:0000256" key="2">
    <source>
        <dbReference type="ARBA" id="ARBA00023015"/>
    </source>
</evidence>
<evidence type="ECO:0000256" key="5">
    <source>
        <dbReference type="ARBA" id="ARBA00023163"/>
    </source>
</evidence>
<dbReference type="InterPro" id="IPR000847">
    <property type="entry name" value="LysR_HTH_N"/>
</dbReference>
<dbReference type="SUPFAM" id="SSF53850">
    <property type="entry name" value="Periplasmic binding protein-like II"/>
    <property type="match status" value="1"/>
</dbReference>
<feature type="domain" description="HTH lysR-type" evidence="6">
    <location>
        <begin position="1"/>
        <end position="58"/>
    </location>
</feature>
<dbReference type="InterPro" id="IPR036388">
    <property type="entry name" value="WH-like_DNA-bd_sf"/>
</dbReference>
<evidence type="ECO:0000313" key="7">
    <source>
        <dbReference type="EMBL" id="MCO6414892.1"/>
    </source>
</evidence>
<dbReference type="EMBL" id="JAFIRR010000009">
    <property type="protein sequence ID" value="MCO6414892.1"/>
    <property type="molecule type" value="Genomic_DNA"/>
</dbReference>
<comment type="similarity">
    <text evidence="1">Belongs to the LysR transcriptional regulatory family.</text>
</comment>
<gene>
    <name evidence="7" type="ORF">JYK14_01710</name>
</gene>
<dbReference type="PRINTS" id="PR00039">
    <property type="entry name" value="HTHLYSR"/>
</dbReference>
<accession>A0ABT1CZ15</accession>
<dbReference type="Gene3D" id="1.10.10.10">
    <property type="entry name" value="Winged helix-like DNA-binding domain superfamily/Winged helix DNA-binding domain"/>
    <property type="match status" value="1"/>
</dbReference>
<protein>
    <submittedName>
        <fullName evidence="7">LysR substrate-binding domain-containing protein</fullName>
    </submittedName>
</protein>
<evidence type="ECO:0000256" key="4">
    <source>
        <dbReference type="ARBA" id="ARBA00023159"/>
    </source>
</evidence>
<evidence type="ECO:0000256" key="3">
    <source>
        <dbReference type="ARBA" id="ARBA00023125"/>
    </source>
</evidence>
<keyword evidence="8" id="KW-1185">Reference proteome</keyword>
<dbReference type="CDD" id="cd08411">
    <property type="entry name" value="PBP2_OxyR"/>
    <property type="match status" value="1"/>
</dbReference>
<proteinExistence type="inferred from homology"/>
<keyword evidence="3" id="KW-0238">DNA-binding</keyword>
<reference evidence="7 8" key="1">
    <citation type="submission" date="2021-12" db="EMBL/GenBank/DDBJ databases">
        <title>Siccirubricoccus leaddurans sp. nov., a high concentration Zn2+ tolerance bacterium.</title>
        <authorList>
            <person name="Cao Y."/>
        </authorList>
    </citation>
    <scope>NUCLEOTIDE SEQUENCE [LARGE SCALE GENOMIC DNA]</scope>
    <source>
        <strain evidence="7 8">KC 17139</strain>
    </source>
</reference>
<name>A0ABT1CZ15_9PROT</name>
<dbReference type="PANTHER" id="PTHR30346:SF26">
    <property type="entry name" value="HYDROGEN PEROXIDE-INDUCIBLE GENES ACTIVATOR"/>
    <property type="match status" value="1"/>
</dbReference>
<dbReference type="PANTHER" id="PTHR30346">
    <property type="entry name" value="TRANSCRIPTIONAL DUAL REGULATOR HCAR-RELATED"/>
    <property type="match status" value="1"/>
</dbReference>